<dbReference type="InterPro" id="IPR007838">
    <property type="entry name" value="Cell_div_ZapA-like"/>
</dbReference>
<organism evidence="1 2">
    <name type="scientific">Oceanidesulfovibrio indonesiensis</name>
    <dbReference type="NCBI Taxonomy" id="54767"/>
    <lineage>
        <taxon>Bacteria</taxon>
        <taxon>Pseudomonadati</taxon>
        <taxon>Thermodesulfobacteriota</taxon>
        <taxon>Desulfovibrionia</taxon>
        <taxon>Desulfovibrionales</taxon>
        <taxon>Desulfovibrionaceae</taxon>
        <taxon>Oceanidesulfovibrio</taxon>
    </lineage>
</organism>
<keyword evidence="1" id="KW-0131">Cell cycle</keyword>
<dbReference type="AlphaFoldDB" id="A0A7M3MFE6"/>
<accession>A0A7M3MFE6</accession>
<dbReference type="OrthoDB" id="5460484at2"/>
<dbReference type="Proteomes" id="UP000448292">
    <property type="component" value="Unassembled WGS sequence"/>
</dbReference>
<keyword evidence="2" id="KW-1185">Reference proteome</keyword>
<sequence>MHRYNLTLLGLNISFMAEADRERVDEAVALLESRFEKLDDGRQISRERLLIFLALGLADDLLLSNRRQAELEERLGKLVARIEEV</sequence>
<gene>
    <name evidence="1" type="ORF">DPQ33_08050</name>
</gene>
<evidence type="ECO:0000313" key="2">
    <source>
        <dbReference type="Proteomes" id="UP000448292"/>
    </source>
</evidence>
<protein>
    <submittedName>
        <fullName evidence="1">Cell division protein ZapA</fullName>
    </submittedName>
</protein>
<proteinExistence type="predicted"/>
<dbReference type="SUPFAM" id="SSF102829">
    <property type="entry name" value="Cell division protein ZapA-like"/>
    <property type="match status" value="1"/>
</dbReference>
<keyword evidence="1" id="KW-0132">Cell division</keyword>
<dbReference type="InterPro" id="IPR036192">
    <property type="entry name" value="Cell_div_ZapA-like_sf"/>
</dbReference>
<reference evidence="1 2" key="1">
    <citation type="submission" date="2018-06" db="EMBL/GenBank/DDBJ databases">
        <title>Complete genome of Desulfovibrio indonesiensis P37SLT.</title>
        <authorList>
            <person name="Crispim J.S."/>
            <person name="Vidigal P.M.P."/>
            <person name="Silva L.C.F."/>
            <person name="Laguardia C.N."/>
            <person name="Araujo L.C."/>
            <person name="Dias R.S."/>
            <person name="Sousa M.P."/>
            <person name="Paula S.O."/>
            <person name="Silva C."/>
        </authorList>
    </citation>
    <scope>NUCLEOTIDE SEQUENCE [LARGE SCALE GENOMIC DNA]</scope>
    <source>
        <strain evidence="1 2">P37SLT</strain>
    </source>
</reference>
<dbReference type="EMBL" id="QMIE01000006">
    <property type="protein sequence ID" value="TVM17725.1"/>
    <property type="molecule type" value="Genomic_DNA"/>
</dbReference>
<comment type="caution">
    <text evidence="1">The sequence shown here is derived from an EMBL/GenBank/DDBJ whole genome shotgun (WGS) entry which is preliminary data.</text>
</comment>
<dbReference type="Pfam" id="PF05164">
    <property type="entry name" value="ZapA"/>
    <property type="match status" value="1"/>
</dbReference>
<dbReference type="GO" id="GO:0051301">
    <property type="term" value="P:cell division"/>
    <property type="evidence" value="ECO:0007669"/>
    <property type="project" value="UniProtKB-KW"/>
</dbReference>
<evidence type="ECO:0000313" key="1">
    <source>
        <dbReference type="EMBL" id="TVM17725.1"/>
    </source>
</evidence>
<name>A0A7M3MFE6_9BACT</name>